<organism evidence="1 2">
    <name type="scientific">Cotesia glomerata</name>
    <name type="common">Lepidopteran parasitic wasp</name>
    <name type="synonym">Apanteles glomeratus</name>
    <dbReference type="NCBI Taxonomy" id="32391"/>
    <lineage>
        <taxon>Eukaryota</taxon>
        <taxon>Metazoa</taxon>
        <taxon>Ecdysozoa</taxon>
        <taxon>Arthropoda</taxon>
        <taxon>Hexapoda</taxon>
        <taxon>Insecta</taxon>
        <taxon>Pterygota</taxon>
        <taxon>Neoptera</taxon>
        <taxon>Endopterygota</taxon>
        <taxon>Hymenoptera</taxon>
        <taxon>Apocrita</taxon>
        <taxon>Ichneumonoidea</taxon>
        <taxon>Braconidae</taxon>
        <taxon>Microgastrinae</taxon>
        <taxon>Cotesia</taxon>
    </lineage>
</organism>
<protein>
    <submittedName>
        <fullName evidence="1">Uncharacterized protein</fullName>
    </submittedName>
</protein>
<name>A0AAV7IBG2_COTGL</name>
<reference evidence="1 2" key="1">
    <citation type="journal article" date="2021" name="J. Hered.">
        <title>A chromosome-level genome assembly of the parasitoid wasp, Cotesia glomerata (Hymenoptera: Braconidae).</title>
        <authorList>
            <person name="Pinto B.J."/>
            <person name="Weis J.J."/>
            <person name="Gamble T."/>
            <person name="Ode P.J."/>
            <person name="Paul R."/>
            <person name="Zaspel J.M."/>
        </authorList>
    </citation>
    <scope>NUCLEOTIDE SEQUENCE [LARGE SCALE GENOMIC DNA]</scope>
    <source>
        <strain evidence="1">CgM1</strain>
    </source>
</reference>
<evidence type="ECO:0000313" key="1">
    <source>
        <dbReference type="EMBL" id="KAH0557294.1"/>
    </source>
</evidence>
<dbReference type="AlphaFoldDB" id="A0AAV7IBG2"/>
<dbReference type="Proteomes" id="UP000826195">
    <property type="component" value="Unassembled WGS sequence"/>
</dbReference>
<evidence type="ECO:0000313" key="2">
    <source>
        <dbReference type="Proteomes" id="UP000826195"/>
    </source>
</evidence>
<accession>A0AAV7IBG2</accession>
<gene>
    <name evidence="1" type="ORF">KQX54_002840</name>
</gene>
<proteinExistence type="predicted"/>
<dbReference type="EMBL" id="JAHXZJ010000747">
    <property type="protein sequence ID" value="KAH0557294.1"/>
    <property type="molecule type" value="Genomic_DNA"/>
</dbReference>
<comment type="caution">
    <text evidence="1">The sequence shown here is derived from an EMBL/GenBank/DDBJ whole genome shotgun (WGS) entry which is preliminary data.</text>
</comment>
<sequence length="86" mass="9485">MTAISFTSSSFALMAPWPPPSPLTGLPNLGGDPALTLFLKTPISYPSYEQPRRYEQQTRATRSRGLEVAVGFFCGFRWASGSLWLT</sequence>
<keyword evidence="2" id="KW-1185">Reference proteome</keyword>